<proteinExistence type="predicted"/>
<evidence type="ECO:0000313" key="2">
    <source>
        <dbReference type="Proteomes" id="UP000315082"/>
    </source>
</evidence>
<dbReference type="KEGG" id="rcf:Poly24_45890"/>
<evidence type="ECO:0000313" key="1">
    <source>
        <dbReference type="EMBL" id="QDV70856.1"/>
    </source>
</evidence>
<dbReference type="EMBL" id="CP036348">
    <property type="protein sequence ID" value="QDV70856.1"/>
    <property type="molecule type" value="Genomic_DNA"/>
</dbReference>
<organism evidence="1 2">
    <name type="scientific">Rosistilla carotiformis</name>
    <dbReference type="NCBI Taxonomy" id="2528017"/>
    <lineage>
        <taxon>Bacteria</taxon>
        <taxon>Pseudomonadati</taxon>
        <taxon>Planctomycetota</taxon>
        <taxon>Planctomycetia</taxon>
        <taxon>Pirellulales</taxon>
        <taxon>Pirellulaceae</taxon>
        <taxon>Rosistilla</taxon>
    </lineage>
</organism>
<gene>
    <name evidence="1" type="ORF">Poly24_45890</name>
</gene>
<accession>A0A518JZ76</accession>
<sequence>MDAYWFETLLASDDPGSHWWAACQLMNAGVEGLPHLPQLLDLRDRLDLPSQTDTRERGFVLYATRSTGTILNAAGFDHDDQLHVRGCRWINSVTDCDDIDIAAIGIWAIGDLGTPPQSTVDRLLNCVQHDDRFDPSGLHSLRSIAFRMLARVDRALASNLTDTLACNEYASAMSAWIAAAKARPAGHYDHGPELKAKPAWLLAHNGG</sequence>
<reference evidence="1 2" key="1">
    <citation type="submission" date="2019-02" db="EMBL/GenBank/DDBJ databases">
        <title>Deep-cultivation of Planctomycetes and their phenomic and genomic characterization uncovers novel biology.</title>
        <authorList>
            <person name="Wiegand S."/>
            <person name="Jogler M."/>
            <person name="Boedeker C."/>
            <person name="Pinto D."/>
            <person name="Vollmers J."/>
            <person name="Rivas-Marin E."/>
            <person name="Kohn T."/>
            <person name="Peeters S.H."/>
            <person name="Heuer A."/>
            <person name="Rast P."/>
            <person name="Oberbeckmann S."/>
            <person name="Bunk B."/>
            <person name="Jeske O."/>
            <person name="Meyerdierks A."/>
            <person name="Storesund J.E."/>
            <person name="Kallscheuer N."/>
            <person name="Luecker S."/>
            <person name="Lage O.M."/>
            <person name="Pohl T."/>
            <person name="Merkel B.J."/>
            <person name="Hornburger P."/>
            <person name="Mueller R.-W."/>
            <person name="Bruemmer F."/>
            <person name="Labrenz M."/>
            <person name="Spormann A.M."/>
            <person name="Op den Camp H."/>
            <person name="Overmann J."/>
            <person name="Amann R."/>
            <person name="Jetten M.S.M."/>
            <person name="Mascher T."/>
            <person name="Medema M.H."/>
            <person name="Devos D.P."/>
            <person name="Kaster A.-K."/>
            <person name="Ovreas L."/>
            <person name="Rohde M."/>
            <person name="Galperin M.Y."/>
            <person name="Jogler C."/>
        </authorList>
    </citation>
    <scope>NUCLEOTIDE SEQUENCE [LARGE SCALE GENOMIC DNA]</scope>
    <source>
        <strain evidence="1 2">Poly24</strain>
    </source>
</reference>
<keyword evidence="2" id="KW-1185">Reference proteome</keyword>
<dbReference type="Proteomes" id="UP000315082">
    <property type="component" value="Chromosome"/>
</dbReference>
<evidence type="ECO:0008006" key="3">
    <source>
        <dbReference type="Google" id="ProtNLM"/>
    </source>
</evidence>
<name>A0A518JZ76_9BACT</name>
<protein>
    <recommendedName>
        <fullName evidence="3">HEAT repeat protein</fullName>
    </recommendedName>
</protein>
<dbReference type="AlphaFoldDB" id="A0A518JZ76"/>